<protein>
    <submittedName>
        <fullName evidence="1">Uncharacterized protein</fullName>
    </submittedName>
</protein>
<gene>
    <name evidence="3" type="ORF">F2Q69_00015382</name>
    <name evidence="1" type="ORF">F2Q70_00026873</name>
    <name evidence="2" type="ORF">F2Q70_00026874</name>
</gene>
<evidence type="ECO:0000313" key="3">
    <source>
        <dbReference type="EMBL" id="KAF3557043.1"/>
    </source>
</evidence>
<reference evidence="3" key="2">
    <citation type="submission" date="2019-12" db="EMBL/GenBank/DDBJ databases">
        <title>Genome sequencing and annotation of Brassica cretica.</title>
        <authorList>
            <person name="Studholme D.J."/>
            <person name="Sarris P."/>
        </authorList>
    </citation>
    <scope>NUCLEOTIDE SEQUENCE</scope>
    <source>
        <strain evidence="3">PFS-109/04</strain>
        <tissue evidence="3">Leaf</tissue>
    </source>
</reference>
<dbReference type="EMBL" id="QGKY02000094">
    <property type="protein sequence ID" value="KAF2603633.1"/>
    <property type="molecule type" value="Genomic_DNA"/>
</dbReference>
<dbReference type="AlphaFoldDB" id="A0A8S9LBN2"/>
<accession>A0A8S9LBN2</accession>
<dbReference type="Proteomes" id="UP000712600">
    <property type="component" value="Unassembled WGS sequence"/>
</dbReference>
<organism evidence="1">
    <name type="scientific">Brassica cretica</name>
    <name type="common">Mustard</name>
    <dbReference type="NCBI Taxonomy" id="69181"/>
    <lineage>
        <taxon>Eukaryota</taxon>
        <taxon>Viridiplantae</taxon>
        <taxon>Streptophyta</taxon>
        <taxon>Embryophyta</taxon>
        <taxon>Tracheophyta</taxon>
        <taxon>Spermatophyta</taxon>
        <taxon>Magnoliopsida</taxon>
        <taxon>eudicotyledons</taxon>
        <taxon>Gunneridae</taxon>
        <taxon>Pentapetalae</taxon>
        <taxon>rosids</taxon>
        <taxon>malvids</taxon>
        <taxon>Brassicales</taxon>
        <taxon>Brassicaceae</taxon>
        <taxon>Brassiceae</taxon>
        <taxon>Brassica</taxon>
    </lineage>
</organism>
<dbReference type="EMBL" id="QGKY02000094">
    <property type="protein sequence ID" value="KAF2603629.1"/>
    <property type="molecule type" value="Genomic_DNA"/>
</dbReference>
<feature type="non-terminal residue" evidence="1">
    <location>
        <position position="1"/>
    </location>
</feature>
<name>A0A8S9LBN2_BRACR</name>
<dbReference type="EMBL" id="QGKX02000996">
    <property type="protein sequence ID" value="KAF3557043.1"/>
    <property type="molecule type" value="Genomic_DNA"/>
</dbReference>
<reference evidence="1" key="1">
    <citation type="submission" date="2019-12" db="EMBL/GenBank/DDBJ databases">
        <title>Genome sequencing and annotation of Brassica cretica.</title>
        <authorList>
            <person name="Studholme D.J."/>
            <person name="Sarris P.F."/>
        </authorList>
    </citation>
    <scope>NUCLEOTIDE SEQUENCE</scope>
    <source>
        <strain evidence="1">PFS-102/07</strain>
        <tissue evidence="1">Leaf</tissue>
    </source>
</reference>
<evidence type="ECO:0000313" key="1">
    <source>
        <dbReference type="EMBL" id="KAF2603629.1"/>
    </source>
</evidence>
<evidence type="ECO:0000313" key="2">
    <source>
        <dbReference type="EMBL" id="KAF2603633.1"/>
    </source>
</evidence>
<comment type="caution">
    <text evidence="1">The sequence shown here is derived from an EMBL/GenBank/DDBJ whole genome shotgun (WGS) entry which is preliminary data.</text>
</comment>
<proteinExistence type="predicted"/>
<sequence length="58" mass="6664">LSQTVVFHLGKQKNNLIHNQTSISSASVLCGIDKELRNIISARRHSRHFHSLMALWLR</sequence>